<gene>
    <name evidence="2" type="ORF">SNEC2469_LOCUS24631</name>
</gene>
<keyword evidence="1" id="KW-0812">Transmembrane</keyword>
<dbReference type="Proteomes" id="UP000601435">
    <property type="component" value="Unassembled WGS sequence"/>
</dbReference>
<keyword evidence="3" id="KW-1185">Reference proteome</keyword>
<dbReference type="OrthoDB" id="408351at2759"/>
<organism evidence="2 3">
    <name type="scientific">Symbiodinium necroappetens</name>
    <dbReference type="NCBI Taxonomy" id="1628268"/>
    <lineage>
        <taxon>Eukaryota</taxon>
        <taxon>Sar</taxon>
        <taxon>Alveolata</taxon>
        <taxon>Dinophyceae</taxon>
        <taxon>Suessiales</taxon>
        <taxon>Symbiodiniaceae</taxon>
        <taxon>Symbiodinium</taxon>
    </lineage>
</organism>
<proteinExistence type="predicted"/>
<evidence type="ECO:0000313" key="2">
    <source>
        <dbReference type="EMBL" id="CAE7825932.1"/>
    </source>
</evidence>
<dbReference type="AlphaFoldDB" id="A0A812ZI64"/>
<keyword evidence="1" id="KW-0472">Membrane</keyword>
<comment type="caution">
    <text evidence="2">The sequence shown here is derived from an EMBL/GenBank/DDBJ whole genome shotgun (WGS) entry which is preliminary data.</text>
</comment>
<accession>A0A812ZI64</accession>
<dbReference type="EMBL" id="CAJNJA010047697">
    <property type="protein sequence ID" value="CAE7825932.1"/>
    <property type="molecule type" value="Genomic_DNA"/>
</dbReference>
<reference evidence="2" key="1">
    <citation type="submission" date="2021-02" db="EMBL/GenBank/DDBJ databases">
        <authorList>
            <person name="Dougan E. K."/>
            <person name="Rhodes N."/>
            <person name="Thang M."/>
            <person name="Chan C."/>
        </authorList>
    </citation>
    <scope>NUCLEOTIDE SEQUENCE</scope>
</reference>
<dbReference type="PROSITE" id="PS51257">
    <property type="entry name" value="PROKAR_LIPOPROTEIN"/>
    <property type="match status" value="1"/>
</dbReference>
<protein>
    <recommendedName>
        <fullName evidence="4">Ion transport domain-containing protein</fullName>
    </recommendedName>
</protein>
<name>A0A812ZI64_9DINO</name>
<evidence type="ECO:0008006" key="4">
    <source>
        <dbReference type="Google" id="ProtNLM"/>
    </source>
</evidence>
<sequence length="202" mass="23066">MCFFRGHCSVPTAVHYLSVIACNLALLECRRLARFCLSCCFKQTLHLRILTLEDRAPRCCPRGLDDTVTAQLTKLNRTSSEISGSVDVDSSDWTDQYHRAVRYQFLILSMVITVVVMNVYIGLLGELYQQAEKRSRQLYNHYRATCAYRHMCERLALCFLPNKLGICCGESSGKTDSGLYWFIYNKKLLTDDEDGDSDSKSD</sequence>
<keyword evidence="1" id="KW-1133">Transmembrane helix</keyword>
<evidence type="ECO:0000256" key="1">
    <source>
        <dbReference type="SAM" id="Phobius"/>
    </source>
</evidence>
<evidence type="ECO:0000313" key="3">
    <source>
        <dbReference type="Proteomes" id="UP000601435"/>
    </source>
</evidence>
<feature type="transmembrane region" description="Helical" evidence="1">
    <location>
        <begin position="103"/>
        <end position="128"/>
    </location>
</feature>